<dbReference type="EMBL" id="CP059273">
    <property type="protein sequence ID" value="QLQ81814.1"/>
    <property type="molecule type" value="Genomic_DNA"/>
</dbReference>
<evidence type="ECO:0000256" key="2">
    <source>
        <dbReference type="ARBA" id="ARBA00023242"/>
    </source>
</evidence>
<gene>
    <name evidence="4" type="ORF">HG537_0G00680</name>
</gene>
<dbReference type="Proteomes" id="UP000510647">
    <property type="component" value="Chromosome 7"/>
</dbReference>
<dbReference type="InterPro" id="IPR012935">
    <property type="entry name" value="NuBaID_N"/>
</dbReference>
<dbReference type="GO" id="GO:0008270">
    <property type="term" value="F:zinc ion binding"/>
    <property type="evidence" value="ECO:0007669"/>
    <property type="project" value="InterPro"/>
</dbReference>
<protein>
    <recommendedName>
        <fullName evidence="3">C3HC-type domain-containing protein</fullName>
    </recommendedName>
</protein>
<evidence type="ECO:0000259" key="3">
    <source>
        <dbReference type="Pfam" id="PF07967"/>
    </source>
</evidence>
<accession>A0A7H9HVR0</accession>
<evidence type="ECO:0000256" key="1">
    <source>
        <dbReference type="ARBA" id="ARBA00004123"/>
    </source>
</evidence>
<sequence>MDLGVGERLEVVWKKLEVWEGSTRGKNKVIRRWRYRSRKVAEGRVSLWNRFLPEKLQRLTPLYDDLVEIAVRKSHGARVCGLKEVLERCCGFQEGCGSVVVEWDDKWINPLSLASKGWAFESVDERKRLVCRCRSCCRTIVVDLNPEESSVYLRRSCWLNGVVKGHGACCPWRNVQFNLDKEYYLNKSNLVHDIERISRALKKPCNLPRTSQEPLSPDQLTQLKKVFHYDGDDQLLALLVRGYEPIGNDVVRCSACFRKAFLHNYSTLNYHESWCRYRDENKLTEMILSALSLDFESCGNTGSVEERLHNLETYLEKL</sequence>
<evidence type="ECO:0000313" key="5">
    <source>
        <dbReference type="Proteomes" id="UP000510647"/>
    </source>
</evidence>
<keyword evidence="5" id="KW-1185">Reference proteome</keyword>
<organism evidence="4 5">
    <name type="scientific">Torulaspora globosa</name>
    <dbReference type="NCBI Taxonomy" id="48254"/>
    <lineage>
        <taxon>Eukaryota</taxon>
        <taxon>Fungi</taxon>
        <taxon>Dikarya</taxon>
        <taxon>Ascomycota</taxon>
        <taxon>Saccharomycotina</taxon>
        <taxon>Saccharomycetes</taxon>
        <taxon>Saccharomycetales</taxon>
        <taxon>Saccharomycetaceae</taxon>
        <taxon>Torulaspora</taxon>
    </lineage>
</organism>
<evidence type="ECO:0000313" key="4">
    <source>
        <dbReference type="EMBL" id="QLQ81814.1"/>
    </source>
</evidence>
<comment type="subcellular location">
    <subcellularLocation>
        <location evidence="1">Nucleus</location>
    </subcellularLocation>
</comment>
<feature type="domain" description="C3HC-type" evidence="3">
    <location>
        <begin position="104"/>
        <end position="200"/>
    </location>
</feature>
<proteinExistence type="predicted"/>
<dbReference type="GO" id="GO:0005634">
    <property type="term" value="C:nucleus"/>
    <property type="evidence" value="ECO:0007669"/>
    <property type="project" value="UniProtKB-SubCell"/>
</dbReference>
<keyword evidence="2" id="KW-0539">Nucleus</keyword>
<dbReference type="AlphaFoldDB" id="A0A7H9HVR0"/>
<reference evidence="4 5" key="1">
    <citation type="submission" date="2020-06" db="EMBL/GenBank/DDBJ databases">
        <title>The yeast mating-type switching endonuclease HO is a domesticated member of an unorthodox homing genetic element family.</title>
        <authorList>
            <person name="Coughlan A.Y."/>
            <person name="Lombardi L."/>
            <person name="Braun-Galleani S."/>
            <person name="Martos A.R."/>
            <person name="Galeote V."/>
            <person name="Bigey F."/>
            <person name="Dequin S."/>
            <person name="Byrne K.P."/>
            <person name="Wolfe K.H."/>
        </authorList>
    </citation>
    <scope>NUCLEOTIDE SEQUENCE [LARGE SCALE GENOMIC DNA]</scope>
    <source>
        <strain evidence="4 5">CBS2947</strain>
    </source>
</reference>
<dbReference type="Pfam" id="PF07967">
    <property type="entry name" value="zf-C3HC"/>
    <property type="match status" value="1"/>
</dbReference>
<name>A0A7H9HVR0_9SACH</name>
<dbReference type="OrthoDB" id="4068218at2759"/>